<name>A0AAU9CUN0_9LACO</name>
<evidence type="ECO:0000313" key="3">
    <source>
        <dbReference type="Proteomes" id="UP001321861"/>
    </source>
</evidence>
<reference evidence="2 3" key="1">
    <citation type="journal article" date="2023" name="Microbiol. Spectr.">
        <title>Symbiosis of Carpenter Bees with Uncharacterized Lactic Acid Bacteria Showing NAD Auxotrophy.</title>
        <authorList>
            <person name="Kawasaki S."/>
            <person name="Ozawa K."/>
            <person name="Mori T."/>
            <person name="Yamamoto A."/>
            <person name="Ito M."/>
            <person name="Ohkuma M."/>
            <person name="Sakamoto M."/>
            <person name="Matsutani M."/>
        </authorList>
    </citation>
    <scope>NUCLEOTIDE SEQUENCE [LARGE SCALE GENOMIC DNA]</scope>
    <source>
        <strain evidence="2 3">XA3</strain>
    </source>
</reference>
<dbReference type="InterPro" id="IPR027872">
    <property type="entry name" value="DUF4428"/>
</dbReference>
<organism evidence="2 3">
    <name type="scientific">Xylocopilactobacillus apicola</name>
    <dbReference type="NCBI Taxonomy" id="2932184"/>
    <lineage>
        <taxon>Bacteria</taxon>
        <taxon>Bacillati</taxon>
        <taxon>Bacillota</taxon>
        <taxon>Bacilli</taxon>
        <taxon>Lactobacillales</taxon>
        <taxon>Lactobacillaceae</taxon>
        <taxon>Xylocopilactobacillus</taxon>
    </lineage>
</organism>
<dbReference type="KEGG" id="xap:XA3_01600"/>
<gene>
    <name evidence="2" type="ORF">XA3_01600</name>
</gene>
<dbReference type="EMBL" id="AP026802">
    <property type="protein sequence ID" value="BDR57719.1"/>
    <property type="molecule type" value="Genomic_DNA"/>
</dbReference>
<dbReference type="Pfam" id="PF14471">
    <property type="entry name" value="DUF4428"/>
    <property type="match status" value="1"/>
</dbReference>
<sequence length="168" mass="19554">MKQDCVICGQPLGFMKFKCRDGAVCKKCYRIVSQEYTQTIVDRDTSDLLAIFEKYKSQPDFDITRRINQYLLFDDPHQLICLPNNRKYSDAKLPPEFFSYRSLKSCSLVQDTIEIKGKVRKNLELKLSFDDSIERKIVLIKKPIEVNSSIYQSMNKVANQIINNLAKI</sequence>
<evidence type="ECO:0000313" key="2">
    <source>
        <dbReference type="EMBL" id="BDR57719.1"/>
    </source>
</evidence>
<keyword evidence="3" id="KW-1185">Reference proteome</keyword>
<accession>A0AAU9CUN0</accession>
<feature type="domain" description="DUF4428" evidence="1">
    <location>
        <begin position="5"/>
        <end position="30"/>
    </location>
</feature>
<dbReference type="AlphaFoldDB" id="A0AAU9CUN0"/>
<dbReference type="Proteomes" id="UP001321861">
    <property type="component" value="Chromosome"/>
</dbReference>
<protein>
    <recommendedName>
        <fullName evidence="1">DUF4428 domain-containing protein</fullName>
    </recommendedName>
</protein>
<evidence type="ECO:0000259" key="1">
    <source>
        <dbReference type="Pfam" id="PF14471"/>
    </source>
</evidence>
<proteinExistence type="predicted"/>
<dbReference type="RefSeq" id="WP_317635665.1">
    <property type="nucleotide sequence ID" value="NZ_AP026802.1"/>
</dbReference>